<comment type="similarity">
    <text evidence="7">Belongs to the binding-protein-dependent transport system permease family.</text>
</comment>
<evidence type="ECO:0000313" key="9">
    <source>
        <dbReference type="EMBL" id="MBM7570153.1"/>
    </source>
</evidence>
<dbReference type="RefSeq" id="WP_204497581.1">
    <property type="nucleotide sequence ID" value="NZ_JAFBDR010000002.1"/>
</dbReference>
<protein>
    <submittedName>
        <fullName evidence="9">Multiple sugar transport system permease protein</fullName>
    </submittedName>
</protein>
<dbReference type="Pfam" id="PF00528">
    <property type="entry name" value="BPD_transp_1"/>
    <property type="match status" value="1"/>
</dbReference>
<sequence>MRITKRKKKIIFTTVGIVVTALMLFPVYWMFITSIKPLNEIYVDPPLFFPSDPTIQPYIDIFTSKNSMLHYMKNSFIIGSGSMLLTLALAAPAAYGLARKKLIGVVILMGILIATQMFPSIIMATPLYIIFLNIGLTDSFTGLIIANTTNLLPFAIILLRPFFLGLPKELEEAALMDGCNKFMSFWKVILPLTRTGLITVGTFTFLMAWNELLFALTLSNDNSMRPVTVGIYSYMGEYAAEWNNLMAASFVSSLPIIFAFIFLQKYIVNGLTTGTTKG</sequence>
<keyword evidence="2 7" id="KW-0813">Transport</keyword>
<evidence type="ECO:0000259" key="8">
    <source>
        <dbReference type="PROSITE" id="PS50928"/>
    </source>
</evidence>
<evidence type="ECO:0000256" key="1">
    <source>
        <dbReference type="ARBA" id="ARBA00004651"/>
    </source>
</evidence>
<keyword evidence="4 7" id="KW-0812">Transmembrane</keyword>
<evidence type="ECO:0000256" key="2">
    <source>
        <dbReference type="ARBA" id="ARBA00022448"/>
    </source>
</evidence>
<feature type="transmembrane region" description="Helical" evidence="7">
    <location>
        <begin position="12"/>
        <end position="32"/>
    </location>
</feature>
<evidence type="ECO:0000313" key="10">
    <source>
        <dbReference type="Proteomes" id="UP001296943"/>
    </source>
</evidence>
<keyword evidence="10" id="KW-1185">Reference proteome</keyword>
<dbReference type="PANTHER" id="PTHR43744">
    <property type="entry name" value="ABC TRANSPORTER PERMEASE PROTEIN MG189-RELATED-RELATED"/>
    <property type="match status" value="1"/>
</dbReference>
<reference evidence="9 10" key="1">
    <citation type="submission" date="2021-01" db="EMBL/GenBank/DDBJ databases">
        <title>Genomic Encyclopedia of Type Strains, Phase IV (KMG-IV): sequencing the most valuable type-strain genomes for metagenomic binning, comparative biology and taxonomic classification.</title>
        <authorList>
            <person name="Goeker M."/>
        </authorList>
    </citation>
    <scope>NUCLEOTIDE SEQUENCE [LARGE SCALE GENOMIC DNA]</scope>
    <source>
        <strain evidence="9 10">DSM 23711</strain>
    </source>
</reference>
<gene>
    <name evidence="9" type="ORF">JOC48_000631</name>
</gene>
<dbReference type="PANTHER" id="PTHR43744:SF8">
    <property type="entry name" value="SN-GLYCEROL-3-PHOSPHATE TRANSPORT SYSTEM PERMEASE PROTEIN UGPE"/>
    <property type="match status" value="1"/>
</dbReference>
<evidence type="ECO:0000256" key="4">
    <source>
        <dbReference type="ARBA" id="ARBA00022692"/>
    </source>
</evidence>
<feature type="domain" description="ABC transmembrane type-1" evidence="8">
    <location>
        <begin position="72"/>
        <end position="263"/>
    </location>
</feature>
<evidence type="ECO:0000256" key="3">
    <source>
        <dbReference type="ARBA" id="ARBA00022475"/>
    </source>
</evidence>
<accession>A0ABS2MWI7</accession>
<comment type="caution">
    <text evidence="9">The sequence shown here is derived from an EMBL/GenBank/DDBJ whole genome shotgun (WGS) entry which is preliminary data.</text>
</comment>
<feature type="transmembrane region" description="Helical" evidence="7">
    <location>
        <begin position="105"/>
        <end position="131"/>
    </location>
</feature>
<dbReference type="Gene3D" id="1.10.3720.10">
    <property type="entry name" value="MetI-like"/>
    <property type="match status" value="1"/>
</dbReference>
<organism evidence="9 10">
    <name type="scientific">Aquibacillus albus</name>
    <dbReference type="NCBI Taxonomy" id="1168171"/>
    <lineage>
        <taxon>Bacteria</taxon>
        <taxon>Bacillati</taxon>
        <taxon>Bacillota</taxon>
        <taxon>Bacilli</taxon>
        <taxon>Bacillales</taxon>
        <taxon>Bacillaceae</taxon>
        <taxon>Aquibacillus</taxon>
    </lineage>
</organism>
<feature type="transmembrane region" description="Helical" evidence="7">
    <location>
        <begin position="245"/>
        <end position="263"/>
    </location>
</feature>
<dbReference type="InterPro" id="IPR035906">
    <property type="entry name" value="MetI-like_sf"/>
</dbReference>
<evidence type="ECO:0000256" key="7">
    <source>
        <dbReference type="RuleBase" id="RU363032"/>
    </source>
</evidence>
<dbReference type="Proteomes" id="UP001296943">
    <property type="component" value="Unassembled WGS sequence"/>
</dbReference>
<name>A0ABS2MWI7_9BACI</name>
<dbReference type="EMBL" id="JAFBDR010000002">
    <property type="protein sequence ID" value="MBM7570153.1"/>
    <property type="molecule type" value="Genomic_DNA"/>
</dbReference>
<evidence type="ECO:0000256" key="6">
    <source>
        <dbReference type="ARBA" id="ARBA00023136"/>
    </source>
</evidence>
<feature type="transmembrane region" description="Helical" evidence="7">
    <location>
        <begin position="76"/>
        <end position="98"/>
    </location>
</feature>
<dbReference type="PROSITE" id="PS50928">
    <property type="entry name" value="ABC_TM1"/>
    <property type="match status" value="1"/>
</dbReference>
<comment type="subcellular location">
    <subcellularLocation>
        <location evidence="1 7">Cell membrane</location>
        <topology evidence="1 7">Multi-pass membrane protein</topology>
    </subcellularLocation>
</comment>
<proteinExistence type="inferred from homology"/>
<dbReference type="InterPro" id="IPR000515">
    <property type="entry name" value="MetI-like"/>
</dbReference>
<feature type="transmembrane region" description="Helical" evidence="7">
    <location>
        <begin position="143"/>
        <end position="164"/>
    </location>
</feature>
<keyword evidence="3" id="KW-1003">Cell membrane</keyword>
<keyword evidence="9" id="KW-0762">Sugar transport</keyword>
<keyword evidence="5 7" id="KW-1133">Transmembrane helix</keyword>
<dbReference type="CDD" id="cd06261">
    <property type="entry name" value="TM_PBP2"/>
    <property type="match status" value="1"/>
</dbReference>
<evidence type="ECO:0000256" key="5">
    <source>
        <dbReference type="ARBA" id="ARBA00022989"/>
    </source>
</evidence>
<dbReference type="SUPFAM" id="SSF161098">
    <property type="entry name" value="MetI-like"/>
    <property type="match status" value="1"/>
</dbReference>
<feature type="transmembrane region" description="Helical" evidence="7">
    <location>
        <begin position="185"/>
        <end position="209"/>
    </location>
</feature>
<keyword evidence="6 7" id="KW-0472">Membrane</keyword>